<dbReference type="Gene3D" id="2.60.40.1120">
    <property type="entry name" value="Carboxypeptidase-like, regulatory domain"/>
    <property type="match status" value="1"/>
</dbReference>
<keyword evidence="3 7" id="KW-1134">Transmembrane beta strand</keyword>
<dbReference type="SUPFAM" id="SSF56935">
    <property type="entry name" value="Porins"/>
    <property type="match status" value="1"/>
</dbReference>
<accession>A0ABM8UMC1</accession>
<evidence type="ECO:0000313" key="9">
    <source>
        <dbReference type="EMBL" id="CAG5068597.1"/>
    </source>
</evidence>
<dbReference type="Gene3D" id="3.55.50.30">
    <property type="match status" value="1"/>
</dbReference>
<comment type="subcellular location">
    <subcellularLocation>
        <location evidence="1 7">Cell outer membrane</location>
        <topology evidence="1 7">Multi-pass membrane protein</topology>
    </subcellularLocation>
</comment>
<evidence type="ECO:0000256" key="6">
    <source>
        <dbReference type="ARBA" id="ARBA00023237"/>
    </source>
</evidence>
<dbReference type="InterPro" id="IPR037066">
    <property type="entry name" value="Plug_dom_sf"/>
</dbReference>
<organism evidence="9 10">
    <name type="scientific">Dyadobacter linearis</name>
    <dbReference type="NCBI Taxonomy" id="2823330"/>
    <lineage>
        <taxon>Bacteria</taxon>
        <taxon>Pseudomonadati</taxon>
        <taxon>Bacteroidota</taxon>
        <taxon>Cytophagia</taxon>
        <taxon>Cytophagales</taxon>
        <taxon>Spirosomataceae</taxon>
        <taxon>Dyadobacter</taxon>
    </lineage>
</organism>
<dbReference type="EMBL" id="CAJRAU010000002">
    <property type="protein sequence ID" value="CAG5068597.1"/>
    <property type="molecule type" value="Genomic_DNA"/>
</dbReference>
<proteinExistence type="inferred from homology"/>
<evidence type="ECO:0000256" key="1">
    <source>
        <dbReference type="ARBA" id="ARBA00004571"/>
    </source>
</evidence>
<evidence type="ECO:0000256" key="3">
    <source>
        <dbReference type="ARBA" id="ARBA00022452"/>
    </source>
</evidence>
<evidence type="ECO:0000313" key="10">
    <source>
        <dbReference type="Proteomes" id="UP000679725"/>
    </source>
</evidence>
<dbReference type="PROSITE" id="PS52016">
    <property type="entry name" value="TONB_DEPENDENT_REC_3"/>
    <property type="match status" value="1"/>
</dbReference>
<dbReference type="Proteomes" id="UP000679725">
    <property type="component" value="Unassembled WGS sequence"/>
</dbReference>
<dbReference type="Gene3D" id="2.40.170.20">
    <property type="entry name" value="TonB-dependent receptor, beta-barrel domain"/>
    <property type="match status" value="1"/>
</dbReference>
<keyword evidence="6 7" id="KW-0998">Cell outer membrane</keyword>
<dbReference type="Pfam" id="PF07715">
    <property type="entry name" value="Plug"/>
    <property type="match status" value="1"/>
</dbReference>
<evidence type="ECO:0000256" key="2">
    <source>
        <dbReference type="ARBA" id="ARBA00022448"/>
    </source>
</evidence>
<dbReference type="InterPro" id="IPR008969">
    <property type="entry name" value="CarboxyPept-like_regulatory"/>
</dbReference>
<feature type="domain" description="TonB-dependent receptor plug" evidence="8">
    <location>
        <begin position="239"/>
        <end position="348"/>
    </location>
</feature>
<keyword evidence="9" id="KW-0675">Receptor</keyword>
<dbReference type="Pfam" id="PF13715">
    <property type="entry name" value="CarbopepD_reg_2"/>
    <property type="match status" value="1"/>
</dbReference>
<keyword evidence="10" id="KW-1185">Reference proteome</keyword>
<dbReference type="Gene3D" id="2.170.130.10">
    <property type="entry name" value="TonB-dependent receptor, plug domain"/>
    <property type="match status" value="1"/>
</dbReference>
<dbReference type="InterPro" id="IPR023996">
    <property type="entry name" value="TonB-dep_OMP_SusC/RagA"/>
</dbReference>
<keyword evidence="2 7" id="KW-0813">Transport</keyword>
<comment type="similarity">
    <text evidence="7">Belongs to the TonB-dependent receptor family.</text>
</comment>
<protein>
    <submittedName>
        <fullName evidence="9">TonB-dependent receptor P3</fullName>
    </submittedName>
</protein>
<evidence type="ECO:0000256" key="4">
    <source>
        <dbReference type="ARBA" id="ARBA00022692"/>
    </source>
</evidence>
<gene>
    <name evidence="9" type="ORF">DYBT9623_01329</name>
</gene>
<sequence length="1152" mass="127414">MKKSLQMKSYKPLLKRKIRGQLFLPGLLLLLLGNLSWANASGVQEMLNQRISISVSNEKIETVVSRLEQSAKVRFLYSREIIQSKRKVSFTASEQPLSKVLDGILQPLNLKYEVAGDKIILKRQAAAQEAEVQPASSVTTNTKATADISVSGKITDDTGSPLPGVSILIKGTSKGATTNSDGSYNVEVVSGDAVLVISFVGYVSQEIQVGTRSVIDVQLLVDDKALEEVVVVGYGVQKKANLTGAVSTIDSKAIENRPSSNLSTGLQGVTPGLIITRQTGQPGRENIAIQIRGATSANGNVNPLVLLDGVSVPISTMQTMNPNDVESISVLKDAAAAAIYGAQAAGGVILITTKKGKAGKVVFDYTGQQGIDWSTNVPDRMSLLDEALFSNQARINSGSSPEYTDEEIQRIRDGVPYVINPADTSSYLYYNQRPIADELLRKTTSMSTHNITARGGTDKLNFLISGGYYNKQGVFKVGPDSYDRYNARINLGAELTRHLTLDSRLSYTHEYTNSSYADANGGGLIYQVYRFRTRNPAFTPEGRYNTSNSTYAQLAEGGYNRYKRNFFDGVFTLTAANFVKGLQLRAVAGTQYRRGDRQRFNRTVPLWSKSKVASYVNQINSYNIDNELTKNLNLQFLANYDFKIGEKHNIALFAGYQWEEFREDFLFSGATNLVSNDLPTLNLGDDKTKTNSQIIRTNAFQSVFGRFNYNYANKYLFEATVRLDESSKLAPGLRKKFFPSASVGWNVHQEDWFANTLPFFSEFKLRGSWGRLGGALGDAIGNYDYLSQLSRANGLVLGDSRTSYIFQGSIPSANLSWETIETTNGGLDLGLFQNRLQFNGDYYVKFNRNMLTAQQLPATIGIGTPRKNNGELKSWGWETELRYRDKIGKDFTYSVAINFSDNNNKLISFSGRNIVGTGTNGLIEGYAMNTVWGYKTSGYFTSPDEVKNWAFQDNRAGVGDVKYNDLDGDKRITVGKGTVENHGDLVLLGTTAPRYLFGFTLGAGWKGFDFTAFFQGVGKRSYRSTAESIAPLLVTWKQAMGIHSDYWTPENQDALFPRPYTGATHNYLASDKWTLDASYIRLKNIQLGYTIPLRITEKVKVSRARVFFSGQDILTLSGMGKFQGFFDPETRDGVENDYPFFATASFGLNVSF</sequence>
<dbReference type="RefSeq" id="WP_229254570.1">
    <property type="nucleotide sequence ID" value="NZ_CAJRAU010000002.1"/>
</dbReference>
<keyword evidence="5 7" id="KW-0472">Membrane</keyword>
<reference evidence="9 10" key="1">
    <citation type="submission" date="2021-04" db="EMBL/GenBank/DDBJ databases">
        <authorList>
            <person name="Rodrigo-Torres L."/>
            <person name="Arahal R. D."/>
            <person name="Lucena T."/>
        </authorList>
    </citation>
    <scope>NUCLEOTIDE SEQUENCE [LARGE SCALE GENOMIC DNA]</scope>
    <source>
        <strain evidence="9 10">CECT 9623</strain>
    </source>
</reference>
<dbReference type="InterPro" id="IPR023997">
    <property type="entry name" value="TonB-dep_OMP_SusC/RagA_CS"/>
</dbReference>
<dbReference type="NCBIfam" id="TIGR04057">
    <property type="entry name" value="SusC_RagA_signa"/>
    <property type="match status" value="1"/>
</dbReference>
<comment type="caution">
    <text evidence="9">The sequence shown here is derived from an EMBL/GenBank/DDBJ whole genome shotgun (WGS) entry which is preliminary data.</text>
</comment>
<dbReference type="InterPro" id="IPR012910">
    <property type="entry name" value="Plug_dom"/>
</dbReference>
<keyword evidence="4 7" id="KW-0812">Transmembrane</keyword>
<name>A0ABM8UMC1_9BACT</name>
<evidence type="ECO:0000256" key="5">
    <source>
        <dbReference type="ARBA" id="ARBA00023136"/>
    </source>
</evidence>
<dbReference type="NCBIfam" id="TIGR04056">
    <property type="entry name" value="OMP_RagA_SusC"/>
    <property type="match status" value="1"/>
</dbReference>
<dbReference type="SUPFAM" id="SSF49464">
    <property type="entry name" value="Carboxypeptidase regulatory domain-like"/>
    <property type="match status" value="1"/>
</dbReference>
<dbReference type="InterPro" id="IPR039426">
    <property type="entry name" value="TonB-dep_rcpt-like"/>
</dbReference>
<dbReference type="InterPro" id="IPR036942">
    <property type="entry name" value="Beta-barrel_TonB_sf"/>
</dbReference>
<evidence type="ECO:0000259" key="8">
    <source>
        <dbReference type="Pfam" id="PF07715"/>
    </source>
</evidence>
<evidence type="ECO:0000256" key="7">
    <source>
        <dbReference type="PROSITE-ProRule" id="PRU01360"/>
    </source>
</evidence>